<protein>
    <submittedName>
        <fullName evidence="1">Uncharacterized protein</fullName>
    </submittedName>
</protein>
<dbReference type="HOGENOM" id="CLU_2307865_0_0_1"/>
<dbReference type="AlphaFoldDB" id="A0A0C9T5Y3"/>
<keyword evidence="2" id="KW-1185">Reference proteome</keyword>
<evidence type="ECO:0000313" key="2">
    <source>
        <dbReference type="Proteomes" id="UP000054279"/>
    </source>
</evidence>
<dbReference type="Proteomes" id="UP000054279">
    <property type="component" value="Unassembled WGS sequence"/>
</dbReference>
<organism evidence="1 2">
    <name type="scientific">Sphaerobolus stellatus (strain SS14)</name>
    <dbReference type="NCBI Taxonomy" id="990650"/>
    <lineage>
        <taxon>Eukaryota</taxon>
        <taxon>Fungi</taxon>
        <taxon>Dikarya</taxon>
        <taxon>Basidiomycota</taxon>
        <taxon>Agaricomycotina</taxon>
        <taxon>Agaricomycetes</taxon>
        <taxon>Phallomycetidae</taxon>
        <taxon>Geastrales</taxon>
        <taxon>Sphaerobolaceae</taxon>
        <taxon>Sphaerobolus</taxon>
    </lineage>
</organism>
<proteinExistence type="predicted"/>
<gene>
    <name evidence="1" type="ORF">M422DRAFT_274890</name>
</gene>
<reference evidence="1 2" key="1">
    <citation type="submission" date="2014-06" db="EMBL/GenBank/DDBJ databases">
        <title>Evolutionary Origins and Diversification of the Mycorrhizal Mutualists.</title>
        <authorList>
            <consortium name="DOE Joint Genome Institute"/>
            <consortium name="Mycorrhizal Genomics Consortium"/>
            <person name="Kohler A."/>
            <person name="Kuo A."/>
            <person name="Nagy L.G."/>
            <person name="Floudas D."/>
            <person name="Copeland A."/>
            <person name="Barry K.W."/>
            <person name="Cichocki N."/>
            <person name="Veneault-Fourrey C."/>
            <person name="LaButti K."/>
            <person name="Lindquist E.A."/>
            <person name="Lipzen A."/>
            <person name="Lundell T."/>
            <person name="Morin E."/>
            <person name="Murat C."/>
            <person name="Riley R."/>
            <person name="Ohm R."/>
            <person name="Sun H."/>
            <person name="Tunlid A."/>
            <person name="Henrissat B."/>
            <person name="Grigoriev I.V."/>
            <person name="Hibbett D.S."/>
            <person name="Martin F."/>
        </authorList>
    </citation>
    <scope>NUCLEOTIDE SEQUENCE [LARGE SCALE GENOMIC DNA]</scope>
    <source>
        <strain evidence="1 2">SS14</strain>
    </source>
</reference>
<accession>A0A0C9T5Y3</accession>
<dbReference type="OrthoDB" id="3248060at2759"/>
<evidence type="ECO:0000313" key="1">
    <source>
        <dbReference type="EMBL" id="KIJ24343.1"/>
    </source>
</evidence>
<dbReference type="EMBL" id="KN837499">
    <property type="protein sequence ID" value="KIJ24343.1"/>
    <property type="molecule type" value="Genomic_DNA"/>
</dbReference>
<sequence>MASRSVNTADSSSNILPELLKAVDEETIKAYRAKVMLLQLSDVMESWPIPNDSQTYAYIVDLTASTAEFKDSDREYLLMSSIIKNVCTDGWECSTGGYKN</sequence>
<name>A0A0C9T5Y3_SPHS4</name>